<protein>
    <submittedName>
        <fullName evidence="2">Uncharacterized protein</fullName>
    </submittedName>
</protein>
<gene>
    <name evidence="2" type="ORF">QP939_41405</name>
</gene>
<proteinExistence type="predicted"/>
<keyword evidence="3" id="KW-1185">Reference proteome</keyword>
<sequence>MLEPQDPREGRSRRPSTGETGRPPRDGAVKSSVTVTTPSAVNRQGSSSA</sequence>
<dbReference type="EMBL" id="CP127173">
    <property type="protein sequence ID" value="WIV55223.1"/>
    <property type="molecule type" value="Genomic_DNA"/>
</dbReference>
<evidence type="ECO:0000313" key="2">
    <source>
        <dbReference type="EMBL" id="WIV55223.1"/>
    </source>
</evidence>
<evidence type="ECO:0000256" key="1">
    <source>
        <dbReference type="SAM" id="MobiDB-lite"/>
    </source>
</evidence>
<accession>A0ABY8XHX3</accession>
<organism evidence="2 3">
    <name type="scientific">Amycolatopsis nalaikhensis</name>
    <dbReference type="NCBI Taxonomy" id="715472"/>
    <lineage>
        <taxon>Bacteria</taxon>
        <taxon>Bacillati</taxon>
        <taxon>Actinomycetota</taxon>
        <taxon>Actinomycetes</taxon>
        <taxon>Pseudonocardiales</taxon>
        <taxon>Pseudonocardiaceae</taxon>
        <taxon>Amycolatopsis</taxon>
    </lineage>
</organism>
<feature type="compositionally biased region" description="Polar residues" evidence="1">
    <location>
        <begin position="31"/>
        <end position="49"/>
    </location>
</feature>
<name>A0ABY8XHX3_9PSEU</name>
<evidence type="ECO:0000313" key="3">
    <source>
        <dbReference type="Proteomes" id="UP001227101"/>
    </source>
</evidence>
<dbReference type="Proteomes" id="UP001227101">
    <property type="component" value="Chromosome"/>
</dbReference>
<feature type="region of interest" description="Disordered" evidence="1">
    <location>
        <begin position="1"/>
        <end position="49"/>
    </location>
</feature>
<dbReference type="RefSeq" id="WP_285452078.1">
    <property type="nucleotide sequence ID" value="NZ_CP127173.1"/>
</dbReference>
<reference evidence="2 3" key="1">
    <citation type="submission" date="2023-06" db="EMBL/GenBank/DDBJ databases">
        <authorList>
            <person name="Oyuntsetseg B."/>
            <person name="Kim S.B."/>
        </authorList>
    </citation>
    <scope>NUCLEOTIDE SEQUENCE [LARGE SCALE GENOMIC DNA]</scope>
    <source>
        <strain evidence="2 3">2-2</strain>
    </source>
</reference>
<feature type="compositionally biased region" description="Basic and acidic residues" evidence="1">
    <location>
        <begin position="1"/>
        <end position="12"/>
    </location>
</feature>